<evidence type="ECO:0000313" key="3">
    <source>
        <dbReference type="Proteomes" id="UP000799536"/>
    </source>
</evidence>
<gene>
    <name evidence="2" type="ORF">GQ43DRAFT_414083</name>
</gene>
<sequence length="364" mass="39875">MFEKRAPKDFGTYKVDCRNSESACNNACYYIRCLAAQDPDANKIVFIGPNGNNGEDATNRVESGCQVNNPKEASPSVCGNFPFSQKFSNPTAGPGDNYQCDEWPPAMHQQPAFGKKKYPNSLRCMPGGENGSLGSKLMQYVNNKAGPHPGRPAGVMSMGDFFRVDFLSNIASADQKKVKFCLGIGTTNCGQDGMQFGLVAKPVGGGKISAPFNLNKNDNLYALQGTVYKEIYQCSVEFKRDGDKNIKDVKLLNWENSESQTTTGCTLANNGDTCDLKGLPNDLQIKRTGALGSKIEFEYAPGTQNTNVNNFAWDSETSGNGRGPWTDPASDPNRKPNRYCKVTRTGNTENTQCWFPCYKNRDGR</sequence>
<keyword evidence="3" id="KW-1185">Reference proteome</keyword>
<proteinExistence type="predicted"/>
<dbReference type="EMBL" id="ML993943">
    <property type="protein sequence ID" value="KAF2202271.1"/>
    <property type="molecule type" value="Genomic_DNA"/>
</dbReference>
<dbReference type="AlphaFoldDB" id="A0A9P4JQ19"/>
<feature type="region of interest" description="Disordered" evidence="1">
    <location>
        <begin position="310"/>
        <end position="338"/>
    </location>
</feature>
<comment type="caution">
    <text evidence="2">The sequence shown here is derived from an EMBL/GenBank/DDBJ whole genome shotgun (WGS) entry which is preliminary data.</text>
</comment>
<name>A0A9P4JQ19_9PLEO</name>
<reference evidence="2" key="1">
    <citation type="journal article" date="2020" name="Stud. Mycol.">
        <title>101 Dothideomycetes genomes: a test case for predicting lifestyles and emergence of pathogens.</title>
        <authorList>
            <person name="Haridas S."/>
            <person name="Albert R."/>
            <person name="Binder M."/>
            <person name="Bloem J."/>
            <person name="Labutti K."/>
            <person name="Salamov A."/>
            <person name="Andreopoulos B."/>
            <person name="Baker S."/>
            <person name="Barry K."/>
            <person name="Bills G."/>
            <person name="Bluhm B."/>
            <person name="Cannon C."/>
            <person name="Castanera R."/>
            <person name="Culley D."/>
            <person name="Daum C."/>
            <person name="Ezra D."/>
            <person name="Gonzalez J."/>
            <person name="Henrissat B."/>
            <person name="Kuo A."/>
            <person name="Liang C."/>
            <person name="Lipzen A."/>
            <person name="Lutzoni F."/>
            <person name="Magnuson J."/>
            <person name="Mondo S."/>
            <person name="Nolan M."/>
            <person name="Ohm R."/>
            <person name="Pangilinan J."/>
            <person name="Park H.-J."/>
            <person name="Ramirez L."/>
            <person name="Alfaro M."/>
            <person name="Sun H."/>
            <person name="Tritt A."/>
            <person name="Yoshinaga Y."/>
            <person name="Zwiers L.-H."/>
            <person name="Turgeon B."/>
            <person name="Goodwin S."/>
            <person name="Spatafora J."/>
            <person name="Crous P."/>
            <person name="Grigoriev I."/>
        </authorList>
    </citation>
    <scope>NUCLEOTIDE SEQUENCE</scope>
    <source>
        <strain evidence="2">ATCC 74209</strain>
    </source>
</reference>
<dbReference type="Proteomes" id="UP000799536">
    <property type="component" value="Unassembled WGS sequence"/>
</dbReference>
<dbReference type="OrthoDB" id="5379121at2759"/>
<accession>A0A9P4JQ19</accession>
<evidence type="ECO:0000256" key="1">
    <source>
        <dbReference type="SAM" id="MobiDB-lite"/>
    </source>
</evidence>
<organism evidence="2 3">
    <name type="scientific">Delitschia confertaspora ATCC 74209</name>
    <dbReference type="NCBI Taxonomy" id="1513339"/>
    <lineage>
        <taxon>Eukaryota</taxon>
        <taxon>Fungi</taxon>
        <taxon>Dikarya</taxon>
        <taxon>Ascomycota</taxon>
        <taxon>Pezizomycotina</taxon>
        <taxon>Dothideomycetes</taxon>
        <taxon>Pleosporomycetidae</taxon>
        <taxon>Pleosporales</taxon>
        <taxon>Delitschiaceae</taxon>
        <taxon>Delitschia</taxon>
    </lineage>
</organism>
<protein>
    <submittedName>
        <fullName evidence="2">Uncharacterized protein</fullName>
    </submittedName>
</protein>
<evidence type="ECO:0000313" key="2">
    <source>
        <dbReference type="EMBL" id="KAF2202271.1"/>
    </source>
</evidence>
<feature type="compositionally biased region" description="Polar residues" evidence="1">
    <location>
        <begin position="310"/>
        <end position="319"/>
    </location>
</feature>